<organism evidence="1 2">
    <name type="scientific">Halteria grandinella</name>
    <dbReference type="NCBI Taxonomy" id="5974"/>
    <lineage>
        <taxon>Eukaryota</taxon>
        <taxon>Sar</taxon>
        <taxon>Alveolata</taxon>
        <taxon>Ciliophora</taxon>
        <taxon>Intramacronucleata</taxon>
        <taxon>Spirotrichea</taxon>
        <taxon>Stichotrichia</taxon>
        <taxon>Sporadotrichida</taxon>
        <taxon>Halteriidae</taxon>
        <taxon>Halteria</taxon>
    </lineage>
</organism>
<keyword evidence="2" id="KW-1185">Reference proteome</keyword>
<gene>
    <name evidence="1" type="ORF">FGO68_gene4057</name>
</gene>
<evidence type="ECO:0000313" key="2">
    <source>
        <dbReference type="Proteomes" id="UP000785679"/>
    </source>
</evidence>
<dbReference type="EMBL" id="RRYP01026810">
    <property type="protein sequence ID" value="TNV71823.1"/>
    <property type="molecule type" value="Genomic_DNA"/>
</dbReference>
<sequence>MSVYNFKSYFIHPKQNQERRINTPLQRPIKTPLNQLPNLNIKAAYLLSYIIYFLNFFNNYPSQHHA</sequence>
<protein>
    <submittedName>
        <fullName evidence="1">Uncharacterized protein</fullName>
    </submittedName>
</protein>
<evidence type="ECO:0000313" key="1">
    <source>
        <dbReference type="EMBL" id="TNV71823.1"/>
    </source>
</evidence>
<name>A0A8J8SVE3_HALGN</name>
<comment type="caution">
    <text evidence="1">The sequence shown here is derived from an EMBL/GenBank/DDBJ whole genome shotgun (WGS) entry which is preliminary data.</text>
</comment>
<accession>A0A8J8SVE3</accession>
<dbReference type="Proteomes" id="UP000785679">
    <property type="component" value="Unassembled WGS sequence"/>
</dbReference>
<dbReference type="AlphaFoldDB" id="A0A8J8SVE3"/>
<reference evidence="1" key="1">
    <citation type="submission" date="2019-06" db="EMBL/GenBank/DDBJ databases">
        <authorList>
            <person name="Zheng W."/>
        </authorList>
    </citation>
    <scope>NUCLEOTIDE SEQUENCE</scope>
    <source>
        <strain evidence="1">QDHG01</strain>
    </source>
</reference>
<proteinExistence type="predicted"/>